<evidence type="ECO:0000313" key="10">
    <source>
        <dbReference type="EMBL" id="KAG7463017.1"/>
    </source>
</evidence>
<dbReference type="GO" id="GO:0005261">
    <property type="term" value="F:monoatomic cation channel activity"/>
    <property type="evidence" value="ECO:0007669"/>
    <property type="project" value="TreeGrafter"/>
</dbReference>
<name>A0A9D3PR27_MEGAT</name>
<dbReference type="PANTHER" id="PTHR32261:SF3">
    <property type="entry name" value="CALCIUM HOMEOSTASIS MODULATOR PROTEIN 2"/>
    <property type="match status" value="1"/>
</dbReference>
<keyword evidence="7 9" id="KW-0472">Membrane</keyword>
<evidence type="ECO:0000313" key="11">
    <source>
        <dbReference type="Proteomes" id="UP001046870"/>
    </source>
</evidence>
<dbReference type="AlphaFoldDB" id="A0A9D3PR27"/>
<evidence type="ECO:0008006" key="12">
    <source>
        <dbReference type="Google" id="ProtNLM"/>
    </source>
</evidence>
<keyword evidence="4 9" id="KW-0812">Transmembrane</keyword>
<dbReference type="PANTHER" id="PTHR32261">
    <property type="entry name" value="CALCIUM HOMEOSTASIS MODULATOR PROTEIN"/>
    <property type="match status" value="1"/>
</dbReference>
<keyword evidence="6" id="KW-0406">Ion transport</keyword>
<dbReference type="Proteomes" id="UP001046870">
    <property type="component" value="Chromosome 16"/>
</dbReference>
<gene>
    <name evidence="10" type="ORF">MATL_G00190950</name>
</gene>
<evidence type="ECO:0000256" key="2">
    <source>
        <dbReference type="ARBA" id="ARBA00008497"/>
    </source>
</evidence>
<sequence>MAALITENFKFVALFFKSKDVVIFNGLIALGTVASQTAYNVFAFDCPCSSGRNYRYGLAAIGVPALVLFLIGVTLNKHTWNLVSECRIRACKKVSAAAVFALLGSVVGRAVVAPVTWSVLSLLRGEAYVCALSEFVDPSSLENFPDSHGPEVMAGFPCKAVPADVLVYYDEINRRLKYESQFLGWLLVALSSVTVFLLLCLKRCCSPLGYQQEAYWSHFRSSENQLFNRTADVHAKILAAESVKSFFGFVALDKEEKDQLQEYGEIKNVIPGAQWNQITGVYLYRENKGVPLYSRLNKWSSVPTENNVEAGEKEMVRLT</sequence>
<dbReference type="EMBL" id="JAFDVH010000016">
    <property type="protein sequence ID" value="KAG7463017.1"/>
    <property type="molecule type" value="Genomic_DNA"/>
</dbReference>
<organism evidence="10 11">
    <name type="scientific">Megalops atlanticus</name>
    <name type="common">Tarpon</name>
    <name type="synonym">Clupea gigantea</name>
    <dbReference type="NCBI Taxonomy" id="7932"/>
    <lineage>
        <taxon>Eukaryota</taxon>
        <taxon>Metazoa</taxon>
        <taxon>Chordata</taxon>
        <taxon>Craniata</taxon>
        <taxon>Vertebrata</taxon>
        <taxon>Euteleostomi</taxon>
        <taxon>Actinopterygii</taxon>
        <taxon>Neopterygii</taxon>
        <taxon>Teleostei</taxon>
        <taxon>Elopiformes</taxon>
        <taxon>Megalopidae</taxon>
        <taxon>Megalops</taxon>
    </lineage>
</organism>
<proteinExistence type="inferred from homology"/>
<feature type="transmembrane region" description="Helical" evidence="9">
    <location>
        <begin position="54"/>
        <end position="75"/>
    </location>
</feature>
<comment type="caution">
    <text evidence="10">The sequence shown here is derived from an EMBL/GenBank/DDBJ whole genome shotgun (WGS) entry which is preliminary data.</text>
</comment>
<reference evidence="10" key="1">
    <citation type="submission" date="2021-01" db="EMBL/GenBank/DDBJ databases">
        <authorList>
            <person name="Zahm M."/>
            <person name="Roques C."/>
            <person name="Cabau C."/>
            <person name="Klopp C."/>
            <person name="Donnadieu C."/>
            <person name="Jouanno E."/>
            <person name="Lampietro C."/>
            <person name="Louis A."/>
            <person name="Herpin A."/>
            <person name="Echchiki A."/>
            <person name="Berthelot C."/>
            <person name="Parey E."/>
            <person name="Roest-Crollius H."/>
            <person name="Braasch I."/>
            <person name="Postlethwait J."/>
            <person name="Bobe J."/>
            <person name="Montfort J."/>
            <person name="Bouchez O."/>
            <person name="Begum T."/>
            <person name="Mejri S."/>
            <person name="Adams A."/>
            <person name="Chen W.-J."/>
            <person name="Guiguen Y."/>
        </authorList>
    </citation>
    <scope>NUCLEOTIDE SEQUENCE</scope>
    <source>
        <strain evidence="10">YG-15Mar2019-1</strain>
        <tissue evidence="10">Brain</tissue>
    </source>
</reference>
<feature type="transmembrane region" description="Helical" evidence="9">
    <location>
        <begin position="21"/>
        <end position="42"/>
    </location>
</feature>
<keyword evidence="3" id="KW-0813">Transport</keyword>
<dbReference type="GO" id="GO:0005886">
    <property type="term" value="C:plasma membrane"/>
    <property type="evidence" value="ECO:0007669"/>
    <property type="project" value="TreeGrafter"/>
</dbReference>
<keyword evidence="5 9" id="KW-1133">Transmembrane helix</keyword>
<feature type="transmembrane region" description="Helical" evidence="9">
    <location>
        <begin position="182"/>
        <end position="201"/>
    </location>
</feature>
<evidence type="ECO:0000256" key="6">
    <source>
        <dbReference type="ARBA" id="ARBA00023065"/>
    </source>
</evidence>
<evidence type="ECO:0000256" key="5">
    <source>
        <dbReference type="ARBA" id="ARBA00022989"/>
    </source>
</evidence>
<evidence type="ECO:0000256" key="7">
    <source>
        <dbReference type="ARBA" id="ARBA00023136"/>
    </source>
</evidence>
<evidence type="ECO:0000256" key="4">
    <source>
        <dbReference type="ARBA" id="ARBA00022692"/>
    </source>
</evidence>
<dbReference type="InterPro" id="IPR029569">
    <property type="entry name" value="CALHM"/>
</dbReference>
<accession>A0A9D3PR27</accession>
<dbReference type="Pfam" id="PF14798">
    <property type="entry name" value="Ca_hom_mod"/>
    <property type="match status" value="1"/>
</dbReference>
<evidence type="ECO:0000256" key="1">
    <source>
        <dbReference type="ARBA" id="ARBA00004141"/>
    </source>
</evidence>
<dbReference type="GO" id="GO:1904669">
    <property type="term" value="P:ATP export"/>
    <property type="evidence" value="ECO:0007669"/>
    <property type="project" value="UniProtKB-ARBA"/>
</dbReference>
<keyword evidence="8" id="KW-0407">Ion channel</keyword>
<evidence type="ECO:0000256" key="3">
    <source>
        <dbReference type="ARBA" id="ARBA00022448"/>
    </source>
</evidence>
<protein>
    <recommendedName>
        <fullName evidence="12">Calcium homeostasis modulator protein 2</fullName>
    </recommendedName>
</protein>
<dbReference type="OrthoDB" id="9865653at2759"/>
<evidence type="ECO:0000256" key="8">
    <source>
        <dbReference type="ARBA" id="ARBA00023303"/>
    </source>
</evidence>
<evidence type="ECO:0000256" key="9">
    <source>
        <dbReference type="SAM" id="Phobius"/>
    </source>
</evidence>
<keyword evidence="11" id="KW-1185">Reference proteome</keyword>
<feature type="transmembrane region" description="Helical" evidence="9">
    <location>
        <begin position="96"/>
        <end position="117"/>
    </location>
</feature>
<comment type="subcellular location">
    <subcellularLocation>
        <location evidence="1">Membrane</location>
        <topology evidence="1">Multi-pass membrane protein</topology>
    </subcellularLocation>
</comment>
<comment type="similarity">
    <text evidence="2">Belongs to the CALHM family.</text>
</comment>